<proteinExistence type="predicted"/>
<keyword evidence="1" id="KW-0812">Transmembrane</keyword>
<dbReference type="Proteomes" id="UP000253664">
    <property type="component" value="Unassembled WGS sequence"/>
</dbReference>
<sequence length="91" mass="10741">MARDVPPSHTHKHKSSIFLFATYQMGIVFSLTPAHKLYRGTNMMMNYGVERRKMCSFTRSMFEFELPLNPYESRGYPPMNCPRRRRPPPLT</sequence>
<evidence type="ECO:0000313" key="2">
    <source>
        <dbReference type="EMBL" id="RCI08073.1"/>
    </source>
</evidence>
<protein>
    <submittedName>
        <fullName evidence="2">Uncharacterized protein</fullName>
    </submittedName>
</protein>
<evidence type="ECO:0000256" key="1">
    <source>
        <dbReference type="SAM" id="Phobius"/>
    </source>
</evidence>
<keyword evidence="1" id="KW-0472">Membrane</keyword>
<comment type="caution">
    <text evidence="2">The sequence shown here is derived from an EMBL/GenBank/DDBJ whole genome shotgun (WGS) entry which is preliminary data.</text>
</comment>
<name>A0A367L0W3_9HYPO</name>
<feature type="transmembrane region" description="Helical" evidence="1">
    <location>
        <begin position="16"/>
        <end position="34"/>
    </location>
</feature>
<keyword evidence="3" id="KW-1185">Reference proteome</keyword>
<dbReference type="EMBL" id="LKCN02000022">
    <property type="protein sequence ID" value="RCI08073.1"/>
    <property type="molecule type" value="Genomic_DNA"/>
</dbReference>
<organism evidence="2 3">
    <name type="scientific">Ophiocordyceps polyrhachis-furcata BCC 54312</name>
    <dbReference type="NCBI Taxonomy" id="1330021"/>
    <lineage>
        <taxon>Eukaryota</taxon>
        <taxon>Fungi</taxon>
        <taxon>Dikarya</taxon>
        <taxon>Ascomycota</taxon>
        <taxon>Pezizomycotina</taxon>
        <taxon>Sordariomycetes</taxon>
        <taxon>Hypocreomycetidae</taxon>
        <taxon>Hypocreales</taxon>
        <taxon>Ophiocordycipitaceae</taxon>
        <taxon>Ophiocordyceps</taxon>
    </lineage>
</organism>
<accession>A0A367L0W3</accession>
<gene>
    <name evidence="2" type="ORF">L249_7802</name>
</gene>
<reference evidence="2 3" key="1">
    <citation type="journal article" date="2015" name="BMC Genomics">
        <title>Insights from the genome of Ophiocordyceps polyrhachis-furcata to pathogenicity and host specificity in insect fungi.</title>
        <authorList>
            <person name="Wichadakul D."/>
            <person name="Kobmoo N."/>
            <person name="Ingsriswang S."/>
            <person name="Tangphatsornruang S."/>
            <person name="Chantasingh D."/>
            <person name="Luangsa-ard J.J."/>
            <person name="Eurwilaichitr L."/>
        </authorList>
    </citation>
    <scope>NUCLEOTIDE SEQUENCE [LARGE SCALE GENOMIC DNA]</scope>
    <source>
        <strain evidence="2 3">BCC 54312</strain>
    </source>
</reference>
<keyword evidence="1" id="KW-1133">Transmembrane helix</keyword>
<dbReference type="AlphaFoldDB" id="A0A367L0W3"/>
<evidence type="ECO:0000313" key="3">
    <source>
        <dbReference type="Proteomes" id="UP000253664"/>
    </source>
</evidence>